<evidence type="ECO:0000313" key="6">
    <source>
        <dbReference type="EMBL" id="EEC49844.1"/>
    </source>
</evidence>
<dbReference type="GeneID" id="7197971"/>
<keyword evidence="4" id="KW-0472">Membrane</keyword>
<keyword evidence="4" id="KW-1133">Transmembrane helix</keyword>
<sequence length="974" mass="109867">MKDGSNSRNDSSTEGRSVFRNLVPDRHDEHDPSPYVHEQRTTAPPLVYDAPSLLNESQAETSNFAAIHSNYNDNSTSSTRTPAVGSLRDAARRVSMLNRTGLLYKHVLSSSHQAHQRVSSRAQDLLSAIQEGGHLSNDEHGDDNVLADDMSRSDLTDEEEQLLGTASDAANNTNDTLPTRRSEYGSVLMQRQESTSQKSVAFRRMRSWRRKVAVLFHPTRMLRIAWESFLFRLGLPFCLAAWLLYYPLGNPEVDALPGKTRLSWWFNFAGRQVITLELARLTQWLLLDLWLCRSGSSARERPWWKVDPLVTLWSIHSRGWPFLISTWALWDLLILHGDNPFNTHWLYWTGWALYSNENANSGAFVISSDLYLRILLAMLVAGIATAAKCVYVVLQFSRRQVQTFQIRLKAILGELVTVSQIAALATQADLVAAQLEMQMDEDYNAPVGTSIRSIGSSLNKSTRPQSSLPRGAAPVTGNTNVRWSNLHFEEHDSKAPEHDDDDDDSSRSENTPGSSSGLKRSLSQDSSGSLAVLSLLDRWEPPVNKANKSDVAISDVLKFQQALRYMDDDAVFGEDFGPARDRNECVGSAVAMYHKLVKWTPDSYVLKFDTLEILAMDEDGVVDPLKRKMLRKLFRPDRSGRIPLVAFIQSIDAVYKRLRYFRASVTNATVIDDVLEHIVDGLFYFVLSLVVLSLLNFNPWTFLVPITSLMVSLSFAFGGSLSKYVEGVLLIAVRRPYDLGDRIFIGSAEAQAESDMSIQTWFVEDINLTTTTLRFARTNEVSTVNNWAISGSRIINCNRSPNALIFYEWKLHISIFDGKNLDNFKEALNKYVRDHPRTWNSLAFIRHDVIDADMEQVGFRMAFRHRNGWQDAARIKLNRADLLRYIHDTAKAMGVNFETSPARRLLYYGGVLESGQVKDYKKNLLRPSNIRSHSHTFDDHRFESSYPGTAGIPHSPPPQATRVAPPPGDVLMGE</sequence>
<feature type="domain" description="Mechanosensitive ion channel MscS" evidence="5">
    <location>
        <begin position="721"/>
        <end position="799"/>
    </location>
</feature>
<keyword evidence="4" id="KW-0812">Transmembrane</keyword>
<dbReference type="EMBL" id="CM000607">
    <property type="protein sequence ID" value="EEC49844.1"/>
    <property type="molecule type" value="Genomic_DNA"/>
</dbReference>
<feature type="transmembrane region" description="Helical" evidence="4">
    <location>
        <begin position="682"/>
        <end position="703"/>
    </location>
</feature>
<dbReference type="Pfam" id="PF00924">
    <property type="entry name" value="MS_channel_2nd"/>
    <property type="match status" value="1"/>
</dbReference>
<name>B7FTN4_PHATC</name>
<dbReference type="HOGENOM" id="CLU_304940_0_0_1"/>
<evidence type="ECO:0000313" key="7">
    <source>
        <dbReference type="Proteomes" id="UP000000759"/>
    </source>
</evidence>
<feature type="compositionally biased region" description="Basic and acidic residues" evidence="3">
    <location>
        <begin position="487"/>
        <end position="497"/>
    </location>
</feature>
<feature type="region of interest" description="Disordered" evidence="3">
    <location>
        <begin position="1"/>
        <end position="38"/>
    </location>
</feature>
<feature type="compositionally biased region" description="Polar residues" evidence="3">
    <location>
        <begin position="454"/>
        <end position="468"/>
    </location>
</feature>
<gene>
    <name evidence="6" type="ORF">PHATRDRAFT_44310</name>
</gene>
<feature type="region of interest" description="Disordered" evidence="3">
    <location>
        <begin position="156"/>
        <end position="180"/>
    </location>
</feature>
<dbReference type="GO" id="GO:0008381">
    <property type="term" value="F:mechanosensitive monoatomic ion channel activity"/>
    <property type="evidence" value="ECO:0007669"/>
    <property type="project" value="TreeGrafter"/>
</dbReference>
<evidence type="ECO:0000256" key="3">
    <source>
        <dbReference type="SAM" id="MobiDB-lite"/>
    </source>
</evidence>
<dbReference type="PANTHER" id="PTHR31618:SF1">
    <property type="entry name" value="EF-HAND DOMAIN-CONTAINING PROTEIN"/>
    <property type="match status" value="1"/>
</dbReference>
<comment type="subcellular location">
    <subcellularLocation>
        <location evidence="1">Membrane</location>
        <topology evidence="1">Multi-pass membrane protein</topology>
    </subcellularLocation>
</comment>
<organism evidence="6 7">
    <name type="scientific">Phaeodactylum tricornutum (strain CCAP 1055/1)</name>
    <dbReference type="NCBI Taxonomy" id="556484"/>
    <lineage>
        <taxon>Eukaryota</taxon>
        <taxon>Sar</taxon>
        <taxon>Stramenopiles</taxon>
        <taxon>Ochrophyta</taxon>
        <taxon>Bacillariophyta</taxon>
        <taxon>Bacillariophyceae</taxon>
        <taxon>Bacillariophycidae</taxon>
        <taxon>Naviculales</taxon>
        <taxon>Phaeodactylaceae</taxon>
        <taxon>Phaeodactylum</taxon>
    </lineage>
</organism>
<dbReference type="OrthoDB" id="46580at2759"/>
<comment type="similarity">
    <text evidence="2">Belongs to the MscS (TC 1.A.23) family.</text>
</comment>
<feature type="compositionally biased region" description="Polar residues" evidence="3">
    <location>
        <begin position="168"/>
        <end position="177"/>
    </location>
</feature>
<feature type="compositionally biased region" description="Polar residues" evidence="3">
    <location>
        <begin position="1"/>
        <end position="15"/>
    </location>
</feature>
<feature type="region of interest" description="Disordered" evidence="3">
    <location>
        <begin position="943"/>
        <end position="974"/>
    </location>
</feature>
<dbReference type="KEGG" id="pti:PHATRDRAFT_44310"/>
<dbReference type="AlphaFoldDB" id="B7FTN4"/>
<evidence type="ECO:0000256" key="2">
    <source>
        <dbReference type="ARBA" id="ARBA00008017"/>
    </source>
</evidence>
<proteinExistence type="inferred from homology"/>
<dbReference type="InterPro" id="IPR006685">
    <property type="entry name" value="MscS_channel_2nd"/>
</dbReference>
<dbReference type="STRING" id="556484.B7FTN4"/>
<evidence type="ECO:0000256" key="4">
    <source>
        <dbReference type="SAM" id="Phobius"/>
    </source>
</evidence>
<feature type="transmembrane region" description="Helical" evidence="4">
    <location>
        <begin position="229"/>
        <end position="248"/>
    </location>
</feature>
<reference evidence="6 7" key="1">
    <citation type="journal article" date="2008" name="Nature">
        <title>The Phaeodactylum genome reveals the evolutionary history of diatom genomes.</title>
        <authorList>
            <person name="Bowler C."/>
            <person name="Allen A.E."/>
            <person name="Badger J.H."/>
            <person name="Grimwood J."/>
            <person name="Jabbari K."/>
            <person name="Kuo A."/>
            <person name="Maheswari U."/>
            <person name="Martens C."/>
            <person name="Maumus F."/>
            <person name="Otillar R.P."/>
            <person name="Rayko E."/>
            <person name="Salamov A."/>
            <person name="Vandepoele K."/>
            <person name="Beszteri B."/>
            <person name="Gruber A."/>
            <person name="Heijde M."/>
            <person name="Katinka M."/>
            <person name="Mock T."/>
            <person name="Valentin K."/>
            <person name="Verret F."/>
            <person name="Berges J.A."/>
            <person name="Brownlee C."/>
            <person name="Cadoret J.P."/>
            <person name="Chiovitti A."/>
            <person name="Choi C.J."/>
            <person name="Coesel S."/>
            <person name="De Martino A."/>
            <person name="Detter J.C."/>
            <person name="Durkin C."/>
            <person name="Falciatore A."/>
            <person name="Fournet J."/>
            <person name="Haruta M."/>
            <person name="Huysman M.J."/>
            <person name="Jenkins B.D."/>
            <person name="Jiroutova K."/>
            <person name="Jorgensen R.E."/>
            <person name="Joubert Y."/>
            <person name="Kaplan A."/>
            <person name="Kroger N."/>
            <person name="Kroth P.G."/>
            <person name="La Roche J."/>
            <person name="Lindquist E."/>
            <person name="Lommer M."/>
            <person name="Martin-Jezequel V."/>
            <person name="Lopez P.J."/>
            <person name="Lucas S."/>
            <person name="Mangogna M."/>
            <person name="McGinnis K."/>
            <person name="Medlin L.K."/>
            <person name="Montsant A."/>
            <person name="Oudot-Le Secq M.P."/>
            <person name="Napoli C."/>
            <person name="Obornik M."/>
            <person name="Parker M.S."/>
            <person name="Petit J.L."/>
            <person name="Porcel B.M."/>
            <person name="Poulsen N."/>
            <person name="Robison M."/>
            <person name="Rychlewski L."/>
            <person name="Rynearson T.A."/>
            <person name="Schmutz J."/>
            <person name="Shapiro H."/>
            <person name="Siaut M."/>
            <person name="Stanley M."/>
            <person name="Sussman M.R."/>
            <person name="Taylor A.R."/>
            <person name="Vardi A."/>
            <person name="von Dassow P."/>
            <person name="Vyverman W."/>
            <person name="Willis A."/>
            <person name="Wyrwicz L.S."/>
            <person name="Rokhsar D.S."/>
            <person name="Weissenbach J."/>
            <person name="Armbrust E.V."/>
            <person name="Green B.R."/>
            <person name="Van de Peer Y."/>
            <person name="Grigoriev I.V."/>
        </authorList>
    </citation>
    <scope>NUCLEOTIDE SEQUENCE [LARGE SCALE GENOMIC DNA]</scope>
    <source>
        <strain evidence="6 7">CCAP 1055/1</strain>
    </source>
</reference>
<keyword evidence="7" id="KW-1185">Reference proteome</keyword>
<feature type="compositionally biased region" description="Polar residues" evidence="3">
    <location>
        <begin position="508"/>
        <end position="523"/>
    </location>
</feature>
<protein>
    <recommendedName>
        <fullName evidence="5">Mechanosensitive ion channel MscS domain-containing protein</fullName>
    </recommendedName>
</protein>
<dbReference type="InterPro" id="IPR016688">
    <property type="entry name" value="MscS-like_plants/fungi"/>
</dbReference>
<dbReference type="RefSeq" id="XP_002178179.1">
    <property type="nucleotide sequence ID" value="XM_002178143.1"/>
</dbReference>
<dbReference type="GO" id="GO:0006820">
    <property type="term" value="P:monoatomic anion transport"/>
    <property type="evidence" value="ECO:0007669"/>
    <property type="project" value="TreeGrafter"/>
</dbReference>
<feature type="region of interest" description="Disordered" evidence="3">
    <location>
        <begin position="454"/>
        <end position="523"/>
    </location>
</feature>
<dbReference type="PANTHER" id="PTHR31618">
    <property type="entry name" value="MECHANOSENSITIVE ION CHANNEL PROTEIN 5"/>
    <property type="match status" value="1"/>
</dbReference>
<reference evidence="7" key="2">
    <citation type="submission" date="2008-08" db="EMBL/GenBank/DDBJ databases">
        <authorList>
            <consortium name="Diatom Consortium"/>
            <person name="Grigoriev I."/>
            <person name="Grimwood J."/>
            <person name="Kuo A."/>
            <person name="Otillar R.P."/>
            <person name="Salamov A."/>
            <person name="Detter J.C."/>
            <person name="Lindquist E."/>
            <person name="Shapiro H."/>
            <person name="Lucas S."/>
            <person name="Glavina del Rio T."/>
            <person name="Pitluck S."/>
            <person name="Rokhsar D."/>
            <person name="Bowler C."/>
        </authorList>
    </citation>
    <scope>GENOME REANNOTATION</scope>
    <source>
        <strain evidence="7">CCAP 1055/1</strain>
    </source>
</reference>
<feature type="transmembrane region" description="Helical" evidence="4">
    <location>
        <begin position="370"/>
        <end position="394"/>
    </location>
</feature>
<evidence type="ECO:0000259" key="5">
    <source>
        <dbReference type="Pfam" id="PF00924"/>
    </source>
</evidence>
<feature type="compositionally biased region" description="Pro residues" evidence="3">
    <location>
        <begin position="954"/>
        <end position="968"/>
    </location>
</feature>
<dbReference type="PaxDb" id="2850-Phatr44310"/>
<dbReference type="eggNOG" id="KOG4629">
    <property type="taxonomic scope" value="Eukaryota"/>
</dbReference>
<feature type="compositionally biased region" description="Basic and acidic residues" evidence="3">
    <location>
        <begin position="23"/>
        <end position="38"/>
    </location>
</feature>
<dbReference type="GO" id="GO:0005886">
    <property type="term" value="C:plasma membrane"/>
    <property type="evidence" value="ECO:0007669"/>
    <property type="project" value="TreeGrafter"/>
</dbReference>
<dbReference type="Proteomes" id="UP000000759">
    <property type="component" value="Chromosome 4"/>
</dbReference>
<dbReference type="InParanoid" id="B7FTN4"/>
<accession>B7FTN4</accession>
<evidence type="ECO:0000256" key="1">
    <source>
        <dbReference type="ARBA" id="ARBA00004141"/>
    </source>
</evidence>